<sequence>MINKFKIILAVCLCIIITACASKTERDDMLLGMTLVERAVDYQLQGRERMASYTYNRAVAKFRDMGSFCNMARTAIVIVTADPEESLPLLEDARAFAALGKCQEELNIINFLSHNDYDIKTLPYPYDTMAKFYATGDISYLLKIANSSSSSERLKSYAFRQAANYIVDKDPEYAIKLIDKASVIDSKEAWTLNLVKNERIRLNALRSMGLPDDTAVQRLKILEQALNEKY</sequence>
<evidence type="ECO:0000313" key="2">
    <source>
        <dbReference type="Proteomes" id="UP000017429"/>
    </source>
</evidence>
<reference evidence="1" key="3">
    <citation type="submission" date="2022-06" db="EMBL/GenBank/DDBJ databases">
        <title>Resources to Facilitate Use of the Altered Schaedler Flora (ASF) Mouse Model to Study Microbiome Function.</title>
        <authorList>
            <person name="Proctor A."/>
            <person name="Parvinroo S."/>
            <person name="Richie T."/>
            <person name="Jia X."/>
            <person name="Lee S.T.M."/>
            <person name="Karp P.D."/>
            <person name="Paley S."/>
            <person name="Kostic A.D."/>
            <person name="Pierre J.F."/>
            <person name="Wannemuehler M.J."/>
            <person name="Phillips G.J."/>
        </authorList>
    </citation>
    <scope>NUCLEOTIDE SEQUENCE</scope>
    <source>
        <strain evidence="1">ASF457</strain>
    </source>
</reference>
<dbReference type="eggNOG" id="ENOG5032AIT">
    <property type="taxonomic scope" value="Bacteria"/>
</dbReference>
<protein>
    <submittedName>
        <fullName evidence="1">Uncharacterized protein</fullName>
    </submittedName>
</protein>
<accession>V2Q7N9</accession>
<keyword evidence="2" id="KW-1185">Reference proteome</keyword>
<name>V2Q7N9_9BACT</name>
<dbReference type="AlphaFoldDB" id="V2Q7N9"/>
<gene>
    <name evidence="1" type="ORF">N508_002171</name>
</gene>
<dbReference type="KEGG" id="msch:N508_002171"/>
<organism evidence="1 2">
    <name type="scientific">Mucispirillum schaedleri ASF457</name>
    <dbReference type="NCBI Taxonomy" id="1379858"/>
    <lineage>
        <taxon>Bacteria</taxon>
        <taxon>Pseudomonadati</taxon>
        <taxon>Deferribacterota</taxon>
        <taxon>Deferribacteres</taxon>
        <taxon>Deferribacterales</taxon>
        <taxon>Mucispirillaceae</taxon>
        <taxon>Mucispirillum</taxon>
    </lineage>
</organism>
<dbReference type="EMBL" id="CP097562">
    <property type="protein sequence ID" value="USF25076.1"/>
    <property type="molecule type" value="Genomic_DNA"/>
</dbReference>
<dbReference type="RefSeq" id="WP_023276917.1">
    <property type="nucleotide sequence ID" value="NZ_CP097562.1"/>
</dbReference>
<reference evidence="1" key="1">
    <citation type="journal article" date="2014" name="Genome Announc.">
        <title>Draft genome sequences of the altered schaedler flora, a defined bacterial community from gnotobiotic mice.</title>
        <authorList>
            <person name="Wannemuehler M.J."/>
            <person name="Overstreet A.M."/>
            <person name="Ward D.V."/>
            <person name="Phillips G.J."/>
        </authorList>
    </citation>
    <scope>NUCLEOTIDE SEQUENCE</scope>
    <source>
        <strain evidence="1">ASF457</strain>
    </source>
</reference>
<evidence type="ECO:0000313" key="1">
    <source>
        <dbReference type="EMBL" id="USF25076.1"/>
    </source>
</evidence>
<dbReference type="Proteomes" id="UP000017429">
    <property type="component" value="Chromosome"/>
</dbReference>
<reference evidence="1" key="2">
    <citation type="submission" date="2022-05" db="EMBL/GenBank/DDBJ databases">
        <authorList>
            <person name="Proctor A.L."/>
            <person name="Phillips G.J."/>
            <person name="Wannemuehler M.J."/>
        </authorList>
    </citation>
    <scope>NUCLEOTIDE SEQUENCE</scope>
    <source>
        <strain evidence="1">ASF457</strain>
    </source>
</reference>
<dbReference type="PROSITE" id="PS51257">
    <property type="entry name" value="PROKAR_LIPOPROTEIN"/>
    <property type="match status" value="1"/>
</dbReference>
<proteinExistence type="predicted"/>